<feature type="transmembrane region" description="Helical" evidence="1">
    <location>
        <begin position="38"/>
        <end position="59"/>
    </location>
</feature>
<dbReference type="OrthoDB" id="9995434at2759"/>
<dbReference type="AlphaFoldDB" id="A0A0C9WBC2"/>
<dbReference type="HOGENOM" id="CLU_017266_2_1_1"/>
<feature type="domain" description="Peptidase M24" evidence="2">
    <location>
        <begin position="247"/>
        <end position="449"/>
    </location>
</feature>
<dbReference type="InterPro" id="IPR029149">
    <property type="entry name" value="Creatin/AminoP/Spt16_N"/>
</dbReference>
<dbReference type="PANTHER" id="PTHR46112">
    <property type="entry name" value="AMINOPEPTIDASE"/>
    <property type="match status" value="1"/>
</dbReference>
<proteinExistence type="predicted"/>
<evidence type="ECO:0000259" key="2">
    <source>
        <dbReference type="Pfam" id="PF00557"/>
    </source>
</evidence>
<keyword evidence="1" id="KW-0472">Membrane</keyword>
<keyword evidence="1" id="KW-1133">Transmembrane helix</keyword>
<keyword evidence="1" id="KW-0812">Transmembrane</keyword>
<accession>A0A0C9WBC2</accession>
<protein>
    <recommendedName>
        <fullName evidence="2">Peptidase M24 domain-containing protein</fullName>
    </recommendedName>
</protein>
<dbReference type="PANTHER" id="PTHR46112:SF2">
    <property type="entry name" value="XAA-PRO AMINOPEPTIDASE P-RELATED"/>
    <property type="match status" value="1"/>
</dbReference>
<sequence>MGKQEPLAGSCNATKAKAKAIDTDGPDFIILRLSKPGAFFLLLLSFATIVYIRLGYLPYLAGAPHRAPVARNPWKGLAAHCEATQPIPQSELLQRQLRLAQTLHELNASAYIAEPGANALFFGNISDSSWHLSERPLLLMISPLVNDGEVSAKVTVLTPYFEETRAKLLNVPGADVTFVAWREDDDPYTVGVNALPSPSGGPIYVDGMIRHFIVDGFQKAVPEVDVLSAPLEITSLRERKSPAEIALLKCVNEVTVLAIRAVQAQMYIGMHESQVIAMVDDALAAAGLTERWALVLFGENAALPHGTGTDRVLGISDLILIDAGGVLFGYHSDVTRTFHLAESQIPKDHLKLWWDVHAAQTAAQATAGAGVITSDVDKAARTELTGRGLGRYFTHRLGHGIGLEDHEAPYLRGGSDDIIETGHAFSNEPGVYIEGKVGIRLEDCFYIDEDGDAVYLTAGVGGQAIDPLNP</sequence>
<evidence type="ECO:0000313" key="4">
    <source>
        <dbReference type="Proteomes" id="UP000053820"/>
    </source>
</evidence>
<name>A0A0C9WBC2_9AGAM</name>
<dbReference type="InterPro" id="IPR000994">
    <property type="entry name" value="Pept_M24"/>
</dbReference>
<evidence type="ECO:0000313" key="3">
    <source>
        <dbReference type="EMBL" id="KIJ60667.1"/>
    </source>
</evidence>
<dbReference type="Gene3D" id="3.90.230.10">
    <property type="entry name" value="Creatinase/methionine aminopeptidase superfamily"/>
    <property type="match status" value="1"/>
</dbReference>
<organism evidence="3 4">
    <name type="scientific">Hydnomerulius pinastri MD-312</name>
    <dbReference type="NCBI Taxonomy" id="994086"/>
    <lineage>
        <taxon>Eukaryota</taxon>
        <taxon>Fungi</taxon>
        <taxon>Dikarya</taxon>
        <taxon>Basidiomycota</taxon>
        <taxon>Agaricomycotina</taxon>
        <taxon>Agaricomycetes</taxon>
        <taxon>Agaricomycetidae</taxon>
        <taxon>Boletales</taxon>
        <taxon>Boletales incertae sedis</taxon>
        <taxon>Leucogyrophana</taxon>
    </lineage>
</organism>
<dbReference type="EMBL" id="KN839870">
    <property type="protein sequence ID" value="KIJ60667.1"/>
    <property type="molecule type" value="Genomic_DNA"/>
</dbReference>
<evidence type="ECO:0000256" key="1">
    <source>
        <dbReference type="SAM" id="Phobius"/>
    </source>
</evidence>
<keyword evidence="4" id="KW-1185">Reference proteome</keyword>
<gene>
    <name evidence="3" type="ORF">HYDPIDRAFT_138923</name>
</gene>
<dbReference type="InterPro" id="IPR036005">
    <property type="entry name" value="Creatinase/aminopeptidase-like"/>
</dbReference>
<dbReference type="Gene3D" id="3.40.350.10">
    <property type="entry name" value="Creatinase/prolidase N-terminal domain"/>
    <property type="match status" value="1"/>
</dbReference>
<dbReference type="Proteomes" id="UP000053820">
    <property type="component" value="Unassembled WGS sequence"/>
</dbReference>
<dbReference type="SUPFAM" id="SSF55920">
    <property type="entry name" value="Creatinase/aminopeptidase"/>
    <property type="match status" value="1"/>
</dbReference>
<dbReference type="Pfam" id="PF00557">
    <property type="entry name" value="Peptidase_M24"/>
    <property type="match status" value="1"/>
</dbReference>
<reference evidence="3 4" key="1">
    <citation type="submission" date="2014-04" db="EMBL/GenBank/DDBJ databases">
        <title>Evolutionary Origins and Diversification of the Mycorrhizal Mutualists.</title>
        <authorList>
            <consortium name="DOE Joint Genome Institute"/>
            <consortium name="Mycorrhizal Genomics Consortium"/>
            <person name="Kohler A."/>
            <person name="Kuo A."/>
            <person name="Nagy L.G."/>
            <person name="Floudas D."/>
            <person name="Copeland A."/>
            <person name="Barry K.W."/>
            <person name="Cichocki N."/>
            <person name="Veneault-Fourrey C."/>
            <person name="LaButti K."/>
            <person name="Lindquist E.A."/>
            <person name="Lipzen A."/>
            <person name="Lundell T."/>
            <person name="Morin E."/>
            <person name="Murat C."/>
            <person name="Riley R."/>
            <person name="Ohm R."/>
            <person name="Sun H."/>
            <person name="Tunlid A."/>
            <person name="Henrissat B."/>
            <person name="Grigoriev I.V."/>
            <person name="Hibbett D.S."/>
            <person name="Martin F."/>
        </authorList>
    </citation>
    <scope>NUCLEOTIDE SEQUENCE [LARGE SCALE GENOMIC DNA]</scope>
    <source>
        <strain evidence="3 4">MD-312</strain>
    </source>
</reference>
<dbReference type="InterPro" id="IPR050659">
    <property type="entry name" value="Peptidase_M24B"/>
</dbReference>